<dbReference type="InParanoid" id="W2RP92"/>
<dbReference type="Pfam" id="PF01063">
    <property type="entry name" value="Aminotran_4"/>
    <property type="match status" value="1"/>
</dbReference>
<dbReference type="OrthoDB" id="5288718at2759"/>
<dbReference type="VEuPathDB" id="FungiDB:HMPREF1541_07764"/>
<reference evidence="1 2" key="1">
    <citation type="submission" date="2013-03" db="EMBL/GenBank/DDBJ databases">
        <title>The Genome Sequence of Phialophora europaea CBS 101466.</title>
        <authorList>
            <consortium name="The Broad Institute Genomics Platform"/>
            <person name="Cuomo C."/>
            <person name="de Hoog S."/>
            <person name="Gorbushina A."/>
            <person name="Walker B."/>
            <person name="Young S.K."/>
            <person name="Zeng Q."/>
            <person name="Gargeya S."/>
            <person name="Fitzgerald M."/>
            <person name="Haas B."/>
            <person name="Abouelleil A."/>
            <person name="Allen A.W."/>
            <person name="Alvarado L."/>
            <person name="Arachchi H.M."/>
            <person name="Berlin A.M."/>
            <person name="Chapman S.B."/>
            <person name="Gainer-Dewar J."/>
            <person name="Goldberg J."/>
            <person name="Griggs A."/>
            <person name="Gujja S."/>
            <person name="Hansen M."/>
            <person name="Howarth C."/>
            <person name="Imamovic A."/>
            <person name="Ireland A."/>
            <person name="Larimer J."/>
            <person name="McCowan C."/>
            <person name="Murphy C."/>
            <person name="Pearson M."/>
            <person name="Poon T.W."/>
            <person name="Priest M."/>
            <person name="Roberts A."/>
            <person name="Saif S."/>
            <person name="Shea T."/>
            <person name="Sisk P."/>
            <person name="Sykes S."/>
            <person name="Wortman J."/>
            <person name="Nusbaum C."/>
            <person name="Birren B."/>
        </authorList>
    </citation>
    <scope>NUCLEOTIDE SEQUENCE [LARGE SCALE GENOMIC DNA]</scope>
    <source>
        <strain evidence="1 2">CBS 101466</strain>
    </source>
</reference>
<dbReference type="Proteomes" id="UP000030752">
    <property type="component" value="Unassembled WGS sequence"/>
</dbReference>
<dbReference type="HOGENOM" id="CLU_020844_6_0_1"/>
<protein>
    <recommendedName>
        <fullName evidence="3">Aminodeoxychorismate lyase</fullName>
    </recommendedName>
</protein>
<dbReference type="Gene3D" id="3.20.10.10">
    <property type="entry name" value="D-amino Acid Aminotransferase, subunit A, domain 2"/>
    <property type="match status" value="1"/>
</dbReference>
<dbReference type="GO" id="GO:0003824">
    <property type="term" value="F:catalytic activity"/>
    <property type="evidence" value="ECO:0007669"/>
    <property type="project" value="InterPro"/>
</dbReference>
<dbReference type="InterPro" id="IPR036038">
    <property type="entry name" value="Aminotransferase-like"/>
</dbReference>
<proteinExistence type="predicted"/>
<organism evidence="1 2">
    <name type="scientific">Cyphellophora europaea (strain CBS 101466)</name>
    <name type="common">Phialophora europaea</name>
    <dbReference type="NCBI Taxonomy" id="1220924"/>
    <lineage>
        <taxon>Eukaryota</taxon>
        <taxon>Fungi</taxon>
        <taxon>Dikarya</taxon>
        <taxon>Ascomycota</taxon>
        <taxon>Pezizomycotina</taxon>
        <taxon>Eurotiomycetes</taxon>
        <taxon>Chaetothyriomycetidae</taxon>
        <taxon>Chaetothyriales</taxon>
        <taxon>Cyphellophoraceae</taxon>
        <taxon>Cyphellophora</taxon>
    </lineage>
</organism>
<dbReference type="eggNOG" id="ENOG502S7GD">
    <property type="taxonomic scope" value="Eukaryota"/>
</dbReference>
<dbReference type="SUPFAM" id="SSF56752">
    <property type="entry name" value="D-aminoacid aminotransferase-like PLP-dependent enzymes"/>
    <property type="match status" value="1"/>
</dbReference>
<dbReference type="EMBL" id="KB822723">
    <property type="protein sequence ID" value="ETN38140.1"/>
    <property type="molecule type" value="Genomic_DNA"/>
</dbReference>
<evidence type="ECO:0000313" key="2">
    <source>
        <dbReference type="Proteomes" id="UP000030752"/>
    </source>
</evidence>
<dbReference type="InterPro" id="IPR043132">
    <property type="entry name" value="BCAT-like_C"/>
</dbReference>
<dbReference type="GeneID" id="19975103"/>
<dbReference type="InterPro" id="IPR001544">
    <property type="entry name" value="Aminotrans_IV"/>
</dbReference>
<name>W2RP92_CYPE1</name>
<accession>W2RP92</accession>
<keyword evidence="2" id="KW-1185">Reference proteome</keyword>
<dbReference type="STRING" id="1220924.W2RP92"/>
<sequence length="267" mass="28978">MANAIPSPSEGYDGIDEIIAAPGFRLTTSLRWSPPRVPSRKQTHTTLVAYHRKRLLESAQAFNLDTITKLFADESGESVLKKAIDAHSMTLIGPEQTYKFTLSVSISGSISITSAPAPGPLYDFSLPAAISNAGANVLPDLCLAPSPTTSSLFTRHKSNHRPMYETARAATNILHEAPTTTEVLLHNEQRQITEASLSTVYFQRRDGWVTPAASCGGNLGVTRALALDEGWCREDIVLLEDLIPSEIVILSNGVRGFWPAQLILPTI</sequence>
<evidence type="ECO:0008006" key="3">
    <source>
        <dbReference type="Google" id="ProtNLM"/>
    </source>
</evidence>
<dbReference type="AlphaFoldDB" id="W2RP92"/>
<gene>
    <name evidence="1" type="ORF">HMPREF1541_07764</name>
</gene>
<dbReference type="RefSeq" id="XP_008720309.1">
    <property type="nucleotide sequence ID" value="XM_008722087.1"/>
</dbReference>
<evidence type="ECO:0000313" key="1">
    <source>
        <dbReference type="EMBL" id="ETN38140.1"/>
    </source>
</evidence>